<name>A0A9J5ZDV1_SOLCO</name>
<dbReference type="Proteomes" id="UP000824120">
    <property type="component" value="Chromosome 4"/>
</dbReference>
<dbReference type="AlphaFoldDB" id="A0A9J5ZDV1"/>
<organism evidence="1 2">
    <name type="scientific">Solanum commersonii</name>
    <name type="common">Commerson's wild potato</name>
    <name type="synonym">Commerson's nightshade</name>
    <dbReference type="NCBI Taxonomy" id="4109"/>
    <lineage>
        <taxon>Eukaryota</taxon>
        <taxon>Viridiplantae</taxon>
        <taxon>Streptophyta</taxon>
        <taxon>Embryophyta</taxon>
        <taxon>Tracheophyta</taxon>
        <taxon>Spermatophyta</taxon>
        <taxon>Magnoliopsida</taxon>
        <taxon>eudicotyledons</taxon>
        <taxon>Gunneridae</taxon>
        <taxon>Pentapetalae</taxon>
        <taxon>asterids</taxon>
        <taxon>lamiids</taxon>
        <taxon>Solanales</taxon>
        <taxon>Solanaceae</taxon>
        <taxon>Solanoideae</taxon>
        <taxon>Solaneae</taxon>
        <taxon>Solanum</taxon>
    </lineage>
</organism>
<comment type="caution">
    <text evidence="1">The sequence shown here is derived from an EMBL/GenBank/DDBJ whole genome shotgun (WGS) entry which is preliminary data.</text>
</comment>
<reference evidence="1 2" key="1">
    <citation type="submission" date="2020-09" db="EMBL/GenBank/DDBJ databases">
        <title>De no assembly of potato wild relative species, Solanum commersonii.</title>
        <authorList>
            <person name="Cho K."/>
        </authorList>
    </citation>
    <scope>NUCLEOTIDE SEQUENCE [LARGE SCALE GENOMIC DNA]</scope>
    <source>
        <strain evidence="1">LZ3.2</strain>
        <tissue evidence="1">Leaf</tissue>
    </source>
</reference>
<keyword evidence="2" id="KW-1185">Reference proteome</keyword>
<sequence length="83" mass="9758">MNQTKGWNVDRWLLGRRGFKRVNPRPFPTHSTRESEWAKAEVVLKCCNSVFERNRVDLGNYCNHSLGTRPQPIRLGYITARDR</sequence>
<gene>
    <name evidence="1" type="ORF">H5410_022314</name>
</gene>
<protein>
    <submittedName>
        <fullName evidence="1">Uncharacterized protein</fullName>
    </submittedName>
</protein>
<dbReference type="EMBL" id="JACXVP010000004">
    <property type="protein sequence ID" value="KAG5611033.1"/>
    <property type="molecule type" value="Genomic_DNA"/>
</dbReference>
<evidence type="ECO:0000313" key="2">
    <source>
        <dbReference type="Proteomes" id="UP000824120"/>
    </source>
</evidence>
<evidence type="ECO:0000313" key="1">
    <source>
        <dbReference type="EMBL" id="KAG5611033.1"/>
    </source>
</evidence>
<proteinExistence type="predicted"/>
<accession>A0A9J5ZDV1</accession>